<evidence type="ECO:0000256" key="1">
    <source>
        <dbReference type="ARBA" id="ARBA00011069"/>
    </source>
</evidence>
<comment type="caution">
    <text evidence="4">The sequence shown here is derived from an EMBL/GenBank/DDBJ whole genome shotgun (WGS) entry which is preliminary data.</text>
</comment>
<keyword evidence="5" id="KW-1185">Reference proteome</keyword>
<dbReference type="EMBL" id="JWIN03000033">
    <property type="protein sequence ID" value="KAB1254878.1"/>
    <property type="molecule type" value="Genomic_DNA"/>
</dbReference>
<evidence type="ECO:0000256" key="3">
    <source>
        <dbReference type="SAM" id="MobiDB-lite"/>
    </source>
</evidence>
<evidence type="ECO:0000313" key="4">
    <source>
        <dbReference type="EMBL" id="KAB1254878.1"/>
    </source>
</evidence>
<feature type="region of interest" description="Disordered" evidence="3">
    <location>
        <begin position="20"/>
        <end position="77"/>
    </location>
</feature>
<protein>
    <recommendedName>
        <fullName evidence="2">BUD13 homolog</fullName>
    </recommendedName>
</protein>
<dbReference type="AlphaFoldDB" id="A0A5N4C7J9"/>
<dbReference type="GO" id="GO:0000398">
    <property type="term" value="P:mRNA splicing, via spliceosome"/>
    <property type="evidence" value="ECO:0007669"/>
    <property type="project" value="TreeGrafter"/>
</dbReference>
<accession>A0A5N4C7J9</accession>
<dbReference type="Proteomes" id="UP000299084">
    <property type="component" value="Unassembled WGS sequence"/>
</dbReference>
<name>A0A5N4C7J9_CAMDR</name>
<dbReference type="GO" id="GO:0070274">
    <property type="term" value="C:RES complex"/>
    <property type="evidence" value="ECO:0007669"/>
    <property type="project" value="TreeGrafter"/>
</dbReference>
<comment type="similarity">
    <text evidence="1">Belongs to the CWC26 family.</text>
</comment>
<dbReference type="GO" id="GO:0005684">
    <property type="term" value="C:U2-type spliceosomal complex"/>
    <property type="evidence" value="ECO:0007669"/>
    <property type="project" value="TreeGrafter"/>
</dbReference>
<dbReference type="PANTHER" id="PTHR31809">
    <property type="entry name" value="BUD13 HOMOLOG"/>
    <property type="match status" value="1"/>
</dbReference>
<evidence type="ECO:0000313" key="5">
    <source>
        <dbReference type="Proteomes" id="UP000299084"/>
    </source>
</evidence>
<dbReference type="InterPro" id="IPR051112">
    <property type="entry name" value="CWC26_splicing_factor"/>
</dbReference>
<evidence type="ECO:0000256" key="2">
    <source>
        <dbReference type="ARBA" id="ARBA00014454"/>
    </source>
</evidence>
<dbReference type="InterPro" id="IPR018609">
    <property type="entry name" value="Bud13"/>
</dbReference>
<dbReference type="GO" id="GO:0003723">
    <property type="term" value="F:RNA binding"/>
    <property type="evidence" value="ECO:0007669"/>
    <property type="project" value="TreeGrafter"/>
</dbReference>
<feature type="region of interest" description="Disordered" evidence="3">
    <location>
        <begin position="378"/>
        <end position="417"/>
    </location>
</feature>
<sequence>MAAAPLLSKAEYLKRYLSGADAGVDGAPESGRKRRKKRPKPGGSGGKGMRIVDDDVSWTSISTTKLEKEEEEDDGDLPVVAEFVDERPEEVKQMEVFRSSAKWKLLGGHNEDLPSYRHFHHDSPDPSPPRRVRHDTPDPSPPRKNSKYDYDSDLSPPRKKQARSQSGSKQHDSKGSSPSHRKFHTSSSPRRSQSHKLDSSSYPGDSRKASDSDLSPPRNRPRHRSSDSDLSPPRRKQRAKSSDSDLSPPRRSQPLGKKAAHMYSGARTGLVLTDIQREQQELERRDQETVAFEAEFQYAETVFRDKSGRKRNLKLERLEQRRKAEKDSERDELYAQWGKGLAQSRQQQQNVEDAMKEMQKPLARYIDDEDLDRMLREQEREGDPMANLIKKSKAKENKNKKVRPRYSGPAPPPNRFNIWPGYRWDGVDRSNGFEQKRFARLASKKAVEELAYKWSVEDM</sequence>
<organism evidence="4 5">
    <name type="scientific">Camelus dromedarius</name>
    <name type="common">Dromedary</name>
    <name type="synonym">Arabian camel</name>
    <dbReference type="NCBI Taxonomy" id="9838"/>
    <lineage>
        <taxon>Eukaryota</taxon>
        <taxon>Metazoa</taxon>
        <taxon>Chordata</taxon>
        <taxon>Craniata</taxon>
        <taxon>Vertebrata</taxon>
        <taxon>Euteleostomi</taxon>
        <taxon>Mammalia</taxon>
        <taxon>Eutheria</taxon>
        <taxon>Laurasiatheria</taxon>
        <taxon>Artiodactyla</taxon>
        <taxon>Tylopoda</taxon>
        <taxon>Camelidae</taxon>
        <taxon>Camelus</taxon>
    </lineage>
</organism>
<gene>
    <name evidence="4" type="ORF">Cadr_000028940</name>
</gene>
<feature type="compositionally biased region" description="Low complexity" evidence="3">
    <location>
        <begin position="244"/>
        <end position="255"/>
    </location>
</feature>
<dbReference type="PANTHER" id="PTHR31809:SF0">
    <property type="entry name" value="BUD13 HOMOLOG"/>
    <property type="match status" value="1"/>
</dbReference>
<proteinExistence type="inferred from homology"/>
<feature type="region of interest" description="Disordered" evidence="3">
    <location>
        <begin position="107"/>
        <end position="266"/>
    </location>
</feature>
<reference evidence="4 5" key="1">
    <citation type="journal article" date="2019" name="Mol. Ecol. Resour.">
        <title>Improving Illumina assemblies with Hi-C and long reads: an example with the North African dromedary.</title>
        <authorList>
            <person name="Elbers J.P."/>
            <person name="Rogers M.F."/>
            <person name="Perelman P.L."/>
            <person name="Proskuryakova A.A."/>
            <person name="Serdyukova N.A."/>
            <person name="Johnson W.E."/>
            <person name="Horin P."/>
            <person name="Corander J."/>
            <person name="Murphy D."/>
            <person name="Burger P.A."/>
        </authorList>
    </citation>
    <scope>NUCLEOTIDE SEQUENCE [LARGE SCALE GENOMIC DNA]</scope>
    <source>
        <strain evidence="4">Drom800</strain>
        <tissue evidence="4">Blood</tissue>
    </source>
</reference>
<dbReference type="Pfam" id="PF09736">
    <property type="entry name" value="Bud13"/>
    <property type="match status" value="1"/>
</dbReference>